<dbReference type="Pfam" id="PF15892">
    <property type="entry name" value="BNR_4"/>
    <property type="match status" value="1"/>
</dbReference>
<dbReference type="InterPro" id="IPR036278">
    <property type="entry name" value="Sialidase_sf"/>
</dbReference>
<dbReference type="PROSITE" id="PS51257">
    <property type="entry name" value="PROKAR_LIPOPROTEIN"/>
    <property type="match status" value="1"/>
</dbReference>
<sequence length="436" mass="49965">MHTHKFALQGFFFTFLILLIAGCTQSVPHQNDQPQIKVLAEHGAWTWFNDERAIVIDSLLYVGYVDTAGYSSATVYNLESGSTINSIQLGSFKEIDDHNNPAFMELNNGSVLATYAAHHTQPYWYWRFASFNDSREPTWSDEQKTKELSASITYTNLFQLPAEDGLLYNFFRGYNFDPNFMTSDDEGHSWSEEQHFISSGGGWTRPYMKYASNGQNRIDMLFTQAHPRDAKTNIYHAYYQDGKLYKSDGEEIQDLPGENTPPMNVDEGTLIYNAQDKGRAWVWDLEYGTDGQPVAVFVTARDSTIGNDLRYHYARWNEADKTWNEQEIAYAGTHLYDGENHYAGGIVLDPADPNIVYTSSDLHPETGDTTDHYQLYRGVTEDEGDNWSWTTITPDATEDNIRPFVPRGKQQHVVLWLRGRYTTYTNYDMKIMGLVD</sequence>
<protein>
    <submittedName>
        <fullName evidence="1">BNR repeat-containing family member</fullName>
    </submittedName>
</protein>
<evidence type="ECO:0000313" key="2">
    <source>
        <dbReference type="Proteomes" id="UP000317557"/>
    </source>
</evidence>
<name>A0A521E7Y7_9BACT</name>
<organism evidence="1 2">
    <name type="scientific">Gracilimonas mengyeensis</name>
    <dbReference type="NCBI Taxonomy" id="1302730"/>
    <lineage>
        <taxon>Bacteria</taxon>
        <taxon>Pseudomonadati</taxon>
        <taxon>Balneolota</taxon>
        <taxon>Balneolia</taxon>
        <taxon>Balneolales</taxon>
        <taxon>Balneolaceae</taxon>
        <taxon>Gracilimonas</taxon>
    </lineage>
</organism>
<dbReference type="SUPFAM" id="SSF50939">
    <property type="entry name" value="Sialidases"/>
    <property type="match status" value="1"/>
</dbReference>
<dbReference type="OrthoDB" id="6381507at2"/>
<gene>
    <name evidence="1" type="ORF">SAMN06265219_1115</name>
</gene>
<evidence type="ECO:0000313" key="1">
    <source>
        <dbReference type="EMBL" id="SMO80048.1"/>
    </source>
</evidence>
<reference evidence="1 2" key="1">
    <citation type="submission" date="2017-05" db="EMBL/GenBank/DDBJ databases">
        <authorList>
            <person name="Varghese N."/>
            <person name="Submissions S."/>
        </authorList>
    </citation>
    <scope>NUCLEOTIDE SEQUENCE [LARGE SCALE GENOMIC DNA]</scope>
    <source>
        <strain evidence="1 2">DSM 21985</strain>
    </source>
</reference>
<dbReference type="EMBL" id="FXTP01000011">
    <property type="protein sequence ID" value="SMO80048.1"/>
    <property type="molecule type" value="Genomic_DNA"/>
</dbReference>
<dbReference type="Gene3D" id="2.120.10.10">
    <property type="match status" value="1"/>
</dbReference>
<dbReference type="Proteomes" id="UP000317557">
    <property type="component" value="Unassembled WGS sequence"/>
</dbReference>
<proteinExistence type="predicted"/>
<accession>A0A521E7Y7</accession>
<dbReference type="AlphaFoldDB" id="A0A521E7Y7"/>
<keyword evidence="2" id="KW-1185">Reference proteome</keyword>